<organism evidence="4 5">
    <name type="scientific">Armillaria ostoyae</name>
    <name type="common">Armillaria root rot fungus</name>
    <dbReference type="NCBI Taxonomy" id="47428"/>
    <lineage>
        <taxon>Eukaryota</taxon>
        <taxon>Fungi</taxon>
        <taxon>Dikarya</taxon>
        <taxon>Basidiomycota</taxon>
        <taxon>Agaricomycotina</taxon>
        <taxon>Agaricomycetes</taxon>
        <taxon>Agaricomycetidae</taxon>
        <taxon>Agaricales</taxon>
        <taxon>Marasmiineae</taxon>
        <taxon>Physalacriaceae</taxon>
        <taxon>Armillaria</taxon>
    </lineage>
</organism>
<name>A0A284S0Q7_ARMOS</name>
<proteinExistence type="inferred from homology"/>
<evidence type="ECO:0000313" key="5">
    <source>
        <dbReference type="Proteomes" id="UP000219338"/>
    </source>
</evidence>
<dbReference type="OMA" id="FLDCCFF"/>
<reference evidence="5" key="1">
    <citation type="journal article" date="2017" name="Nat. Ecol. Evol.">
        <title>Genome expansion and lineage-specific genetic innovations in the forest pathogenic fungi Armillaria.</title>
        <authorList>
            <person name="Sipos G."/>
            <person name="Prasanna A.N."/>
            <person name="Walter M.C."/>
            <person name="O'Connor E."/>
            <person name="Balint B."/>
            <person name="Krizsan K."/>
            <person name="Kiss B."/>
            <person name="Hess J."/>
            <person name="Varga T."/>
            <person name="Slot J."/>
            <person name="Riley R."/>
            <person name="Boka B."/>
            <person name="Rigling D."/>
            <person name="Barry K."/>
            <person name="Lee J."/>
            <person name="Mihaltcheva S."/>
            <person name="LaButti K."/>
            <person name="Lipzen A."/>
            <person name="Waldron R."/>
            <person name="Moloney N.M."/>
            <person name="Sperisen C."/>
            <person name="Kredics L."/>
            <person name="Vagvoelgyi C."/>
            <person name="Patrignani A."/>
            <person name="Fitzpatrick D."/>
            <person name="Nagy I."/>
            <person name="Doyle S."/>
            <person name="Anderson J.B."/>
            <person name="Grigoriev I.V."/>
            <person name="Gueldener U."/>
            <person name="Muensterkoetter M."/>
            <person name="Nagy L.G."/>
        </authorList>
    </citation>
    <scope>NUCLEOTIDE SEQUENCE [LARGE SCALE GENOMIC DNA]</scope>
    <source>
        <strain evidence="5">C18/9</strain>
    </source>
</reference>
<dbReference type="GO" id="GO:0005737">
    <property type="term" value="C:cytoplasm"/>
    <property type="evidence" value="ECO:0007669"/>
    <property type="project" value="TreeGrafter"/>
</dbReference>
<dbReference type="GO" id="GO:0004197">
    <property type="term" value="F:cysteine-type endopeptidase activity"/>
    <property type="evidence" value="ECO:0007669"/>
    <property type="project" value="InterPro"/>
</dbReference>
<gene>
    <name evidence="4" type="ORF">ARMOST_18061</name>
</gene>
<dbReference type="STRING" id="47428.A0A284S0Q7"/>
<evidence type="ECO:0000256" key="2">
    <source>
        <dbReference type="SAM" id="MobiDB-lite"/>
    </source>
</evidence>
<dbReference type="Gene3D" id="3.40.50.1460">
    <property type="match status" value="1"/>
</dbReference>
<evidence type="ECO:0000256" key="1">
    <source>
        <dbReference type="ARBA" id="ARBA00009005"/>
    </source>
</evidence>
<evidence type="ECO:0000313" key="4">
    <source>
        <dbReference type="EMBL" id="SJL14598.1"/>
    </source>
</evidence>
<dbReference type="OrthoDB" id="3223806at2759"/>
<comment type="similarity">
    <text evidence="1">Belongs to the peptidase C14B family.</text>
</comment>
<dbReference type="GO" id="GO:0006508">
    <property type="term" value="P:proteolysis"/>
    <property type="evidence" value="ECO:0007669"/>
    <property type="project" value="InterPro"/>
</dbReference>
<keyword evidence="5" id="KW-1185">Reference proteome</keyword>
<protein>
    <recommendedName>
        <fullName evidence="3">Peptidase C14 caspase domain-containing protein</fullName>
    </recommendedName>
</protein>
<dbReference type="Pfam" id="PF00656">
    <property type="entry name" value="Peptidase_C14"/>
    <property type="match status" value="1"/>
</dbReference>
<dbReference type="InterPro" id="IPR050452">
    <property type="entry name" value="Metacaspase"/>
</dbReference>
<dbReference type="InterPro" id="IPR011600">
    <property type="entry name" value="Pept_C14_caspase"/>
</dbReference>
<accession>A0A284S0Q7</accession>
<feature type="region of interest" description="Disordered" evidence="2">
    <location>
        <begin position="1"/>
        <end position="66"/>
    </location>
</feature>
<dbReference type="EMBL" id="FUEG01000024">
    <property type="protein sequence ID" value="SJL14598.1"/>
    <property type="molecule type" value="Genomic_DNA"/>
</dbReference>
<feature type="region of interest" description="Disordered" evidence="2">
    <location>
        <begin position="95"/>
        <end position="117"/>
    </location>
</feature>
<feature type="compositionally biased region" description="Pro residues" evidence="2">
    <location>
        <begin position="1"/>
        <end position="11"/>
    </location>
</feature>
<dbReference type="Proteomes" id="UP000219338">
    <property type="component" value="Unassembled WGS sequence"/>
</dbReference>
<dbReference type="PANTHER" id="PTHR48104:SF30">
    <property type="entry name" value="METACASPASE-1"/>
    <property type="match status" value="1"/>
</dbReference>
<feature type="domain" description="Peptidase C14 caspase" evidence="3">
    <location>
        <begin position="158"/>
        <end position="395"/>
    </location>
</feature>
<evidence type="ECO:0000259" key="3">
    <source>
        <dbReference type="Pfam" id="PF00656"/>
    </source>
</evidence>
<dbReference type="PANTHER" id="PTHR48104">
    <property type="entry name" value="METACASPASE-4"/>
    <property type="match status" value="1"/>
</dbReference>
<sequence length="434" mass="48638">MSKSPTEPPKPYTFDCTGDTLRTSCQHKPPPTANMASGDHASSKQQLSSAKPQDPLSPSDLSNSACSSYSKYDQEIFQQLEELEARLAQEYGMAGPDMDADAVRPETRDRSTSQNDPRYKDYQQLYELYYLRRRIARSTVTDGVSGKTSPQVDGSRFWAVIIGINKYKGCPLKGCVSDALSIQDYITKDLGVPQDHIHLLLDESATRANIVNTLCGLYSDNRILHGDIILIYFAGYGSSYPDPGDQDICPDDAIDAICPIDRGNKVDGTVIPDISDREFNSILSAISSVKGHRITVFLDCCFFGAHIRGYYPVKGARTMPSLDYESLLDMLHASDKQMSHFPGYHSVLGPDWSLDLDCFVMMVATQENEYAREVQGRHGFHGVFTDFLLRTLRSDDLPERPTYIDVLLTIPLSYYQIPVIIGSFRRDMRIWSQD</sequence>
<feature type="compositionally biased region" description="Basic and acidic residues" evidence="2">
    <location>
        <begin position="101"/>
        <end position="117"/>
    </location>
</feature>
<dbReference type="AlphaFoldDB" id="A0A284S0Q7"/>